<protein>
    <submittedName>
        <fullName evidence="2">Uncharacterized protein</fullName>
    </submittedName>
</protein>
<reference evidence="2" key="2">
    <citation type="journal article" date="2024" name="Plant">
        <title>Genomic evolution and insights into agronomic trait innovations of Sesamum species.</title>
        <authorList>
            <person name="Miao H."/>
            <person name="Wang L."/>
            <person name="Qu L."/>
            <person name="Liu H."/>
            <person name="Sun Y."/>
            <person name="Le M."/>
            <person name="Wang Q."/>
            <person name="Wei S."/>
            <person name="Zheng Y."/>
            <person name="Lin W."/>
            <person name="Duan Y."/>
            <person name="Cao H."/>
            <person name="Xiong S."/>
            <person name="Wang X."/>
            <person name="Wei L."/>
            <person name="Li C."/>
            <person name="Ma Q."/>
            <person name="Ju M."/>
            <person name="Zhao R."/>
            <person name="Li G."/>
            <person name="Mu C."/>
            <person name="Tian Q."/>
            <person name="Mei H."/>
            <person name="Zhang T."/>
            <person name="Gao T."/>
            <person name="Zhang H."/>
        </authorList>
    </citation>
    <scope>NUCLEOTIDE SEQUENCE</scope>
    <source>
        <strain evidence="2">G02</strain>
    </source>
</reference>
<dbReference type="EMBL" id="JACGWJ010000022">
    <property type="protein sequence ID" value="KAL0330542.1"/>
    <property type="molecule type" value="Genomic_DNA"/>
</dbReference>
<evidence type="ECO:0000256" key="1">
    <source>
        <dbReference type="SAM" id="MobiDB-lite"/>
    </source>
</evidence>
<feature type="region of interest" description="Disordered" evidence="1">
    <location>
        <begin position="1"/>
        <end position="59"/>
    </location>
</feature>
<evidence type="ECO:0000313" key="2">
    <source>
        <dbReference type="EMBL" id="KAL0330542.1"/>
    </source>
</evidence>
<gene>
    <name evidence="2" type="ORF">Sradi_5040900</name>
</gene>
<dbReference type="AlphaFoldDB" id="A0AAW2MGB1"/>
<proteinExistence type="predicted"/>
<feature type="compositionally biased region" description="Basic and acidic residues" evidence="1">
    <location>
        <begin position="28"/>
        <end position="43"/>
    </location>
</feature>
<sequence length="108" mass="11876">MEDSEKLKGSQGPTIVKTFNQSNSIARAEAKNITERPPKEPPDPVHSQSSQLSIAMKTRMPPIIDKGHLWNSFLKKGKLQKRVSGQLAGKSRLGTEQVKNRGGPKNCV</sequence>
<organism evidence="2">
    <name type="scientific">Sesamum radiatum</name>
    <name type="common">Black benniseed</name>
    <dbReference type="NCBI Taxonomy" id="300843"/>
    <lineage>
        <taxon>Eukaryota</taxon>
        <taxon>Viridiplantae</taxon>
        <taxon>Streptophyta</taxon>
        <taxon>Embryophyta</taxon>
        <taxon>Tracheophyta</taxon>
        <taxon>Spermatophyta</taxon>
        <taxon>Magnoliopsida</taxon>
        <taxon>eudicotyledons</taxon>
        <taxon>Gunneridae</taxon>
        <taxon>Pentapetalae</taxon>
        <taxon>asterids</taxon>
        <taxon>lamiids</taxon>
        <taxon>Lamiales</taxon>
        <taxon>Pedaliaceae</taxon>
        <taxon>Sesamum</taxon>
    </lineage>
</organism>
<accession>A0AAW2MGB1</accession>
<comment type="caution">
    <text evidence="2">The sequence shown here is derived from an EMBL/GenBank/DDBJ whole genome shotgun (WGS) entry which is preliminary data.</text>
</comment>
<feature type="region of interest" description="Disordered" evidence="1">
    <location>
        <begin position="81"/>
        <end position="108"/>
    </location>
</feature>
<feature type="compositionally biased region" description="Polar residues" evidence="1">
    <location>
        <begin position="11"/>
        <end position="25"/>
    </location>
</feature>
<name>A0AAW2MGB1_SESRA</name>
<reference evidence="2" key="1">
    <citation type="submission" date="2020-06" db="EMBL/GenBank/DDBJ databases">
        <authorList>
            <person name="Li T."/>
            <person name="Hu X."/>
            <person name="Zhang T."/>
            <person name="Song X."/>
            <person name="Zhang H."/>
            <person name="Dai N."/>
            <person name="Sheng W."/>
            <person name="Hou X."/>
            <person name="Wei L."/>
        </authorList>
    </citation>
    <scope>NUCLEOTIDE SEQUENCE</scope>
    <source>
        <strain evidence="2">G02</strain>
        <tissue evidence="2">Leaf</tissue>
    </source>
</reference>